<gene>
    <name evidence="2" type="ORF">H7965_09295</name>
</gene>
<sequence>MAKGQKRSNREIKKPKAPKKPEAITASPFSREPPAKKPPPPRSTG</sequence>
<dbReference type="EMBL" id="JACOMF010000008">
    <property type="protein sequence ID" value="MBC4015522.1"/>
    <property type="molecule type" value="Genomic_DNA"/>
</dbReference>
<protein>
    <submittedName>
        <fullName evidence="2">Uncharacterized protein</fullName>
    </submittedName>
</protein>
<name>A0A9X0UCR4_9PROT</name>
<evidence type="ECO:0000256" key="1">
    <source>
        <dbReference type="SAM" id="MobiDB-lite"/>
    </source>
</evidence>
<accession>A0A9X0UCR4</accession>
<keyword evidence="3" id="KW-1185">Reference proteome</keyword>
<evidence type="ECO:0000313" key="2">
    <source>
        <dbReference type="EMBL" id="MBC4015522.1"/>
    </source>
</evidence>
<feature type="region of interest" description="Disordered" evidence="1">
    <location>
        <begin position="1"/>
        <end position="45"/>
    </location>
</feature>
<feature type="compositionally biased region" description="Basic and acidic residues" evidence="1">
    <location>
        <begin position="8"/>
        <end position="22"/>
    </location>
</feature>
<organism evidence="2 3">
    <name type="scientific">Siccirubricoccus deserti</name>
    <dbReference type="NCBI Taxonomy" id="2013562"/>
    <lineage>
        <taxon>Bacteria</taxon>
        <taxon>Pseudomonadati</taxon>
        <taxon>Pseudomonadota</taxon>
        <taxon>Alphaproteobacteria</taxon>
        <taxon>Acetobacterales</taxon>
        <taxon>Roseomonadaceae</taxon>
        <taxon>Siccirubricoccus</taxon>
    </lineage>
</organism>
<feature type="compositionally biased region" description="Pro residues" evidence="1">
    <location>
        <begin position="36"/>
        <end position="45"/>
    </location>
</feature>
<dbReference type="AlphaFoldDB" id="A0A9X0UCR4"/>
<reference evidence="2" key="1">
    <citation type="submission" date="2020-08" db="EMBL/GenBank/DDBJ databases">
        <authorList>
            <person name="Hu Y."/>
            <person name="Nguyen S.V."/>
            <person name="Li F."/>
            <person name="Fanning S."/>
        </authorList>
    </citation>
    <scope>NUCLEOTIDE SEQUENCE</scope>
    <source>
        <strain evidence="2">SYSU D8009</strain>
    </source>
</reference>
<dbReference type="Proteomes" id="UP000600101">
    <property type="component" value="Unassembled WGS sequence"/>
</dbReference>
<proteinExistence type="predicted"/>
<comment type="caution">
    <text evidence="2">The sequence shown here is derived from an EMBL/GenBank/DDBJ whole genome shotgun (WGS) entry which is preliminary data.</text>
</comment>
<dbReference type="RefSeq" id="WP_186770297.1">
    <property type="nucleotide sequence ID" value="NZ_JACOMF010000008.1"/>
</dbReference>
<evidence type="ECO:0000313" key="3">
    <source>
        <dbReference type="Proteomes" id="UP000600101"/>
    </source>
</evidence>